<dbReference type="GO" id="GO:0042274">
    <property type="term" value="P:ribosomal small subunit biogenesis"/>
    <property type="evidence" value="ECO:0007669"/>
    <property type="project" value="UniProtKB-UniRule"/>
</dbReference>
<evidence type="ECO:0000259" key="11">
    <source>
        <dbReference type="PROSITE" id="PS50936"/>
    </source>
</evidence>
<dbReference type="SUPFAM" id="SSF52540">
    <property type="entry name" value="P-loop containing nucleoside triphosphate hydrolases"/>
    <property type="match status" value="1"/>
</dbReference>
<feature type="binding site" evidence="10">
    <location>
        <position position="314"/>
    </location>
    <ligand>
        <name>Zn(2+)</name>
        <dbReference type="ChEBI" id="CHEBI:29105"/>
    </ligand>
</feature>
<dbReference type="HAMAP" id="MF_01820">
    <property type="entry name" value="GTPase_RsgA"/>
    <property type="match status" value="1"/>
</dbReference>
<comment type="similarity">
    <text evidence="10">Belongs to the TRAFAC class YlqF/YawG GTPase family. RsgA subfamily.</text>
</comment>
<keyword evidence="2 10" id="KW-0690">Ribosome biogenesis</keyword>
<dbReference type="InterPro" id="IPR027417">
    <property type="entry name" value="P-loop_NTPase"/>
</dbReference>
<feature type="binding site" evidence="10">
    <location>
        <begin position="206"/>
        <end position="214"/>
    </location>
    <ligand>
        <name>GTP</name>
        <dbReference type="ChEBI" id="CHEBI:37565"/>
    </ligand>
</feature>
<dbReference type="InterPro" id="IPR004881">
    <property type="entry name" value="Ribosome_biogen_GTPase_RsgA"/>
</dbReference>
<evidence type="ECO:0000256" key="6">
    <source>
        <dbReference type="ARBA" id="ARBA00022801"/>
    </source>
</evidence>
<evidence type="ECO:0000256" key="8">
    <source>
        <dbReference type="ARBA" id="ARBA00022884"/>
    </source>
</evidence>
<dbReference type="PROSITE" id="PS50936">
    <property type="entry name" value="ENGC_GTPASE"/>
    <property type="match status" value="1"/>
</dbReference>
<evidence type="ECO:0000313" key="13">
    <source>
        <dbReference type="EMBL" id="OGG77972.1"/>
    </source>
</evidence>
<evidence type="ECO:0000256" key="7">
    <source>
        <dbReference type="ARBA" id="ARBA00022833"/>
    </source>
</evidence>
<dbReference type="PANTHER" id="PTHR32120:SF10">
    <property type="entry name" value="SMALL RIBOSOMAL SUBUNIT BIOGENESIS GTPASE RSGA"/>
    <property type="match status" value="1"/>
</dbReference>
<dbReference type="GO" id="GO:0003924">
    <property type="term" value="F:GTPase activity"/>
    <property type="evidence" value="ECO:0007669"/>
    <property type="project" value="UniProtKB-UniRule"/>
</dbReference>
<sequence length="387" mass="42731">MNESLGYDSFFEAGRRELGLADLPVARVISESRGVYKVKNGKGEYLAKITGGQMFRARSREDYPAVGDWVAIAKPDDEHAIIRGILPRRTVIKRRYGDRNKAGEKDEVQVIAANIDVAFIVESVDRDYSLNRLERYFAIAESGGVKPAIVLNKTDLLSGEELAEILAEIRKRFPAADIIPTSTATDAGLRDLRERIRKGRTYCFLGSSGVGKSSLINKLLQTSEIKTGDISSYSGRGKHITTRRQMYFLPGDPDATAPTSRPEVGVGTGAGPDATVGAGGMVIDNPGIREVGMTDVGKGIDALFNEITALAQKCKYVDCTHTHEPDCAVLHALNSGKLDESRYSNYVNLKKEAEYYKLNDMERREKDRRFGKFVKKAKKELKDSGRL</sequence>
<accession>A0A1F6EWQ0</accession>
<evidence type="ECO:0000313" key="14">
    <source>
        <dbReference type="Proteomes" id="UP000177215"/>
    </source>
</evidence>
<protein>
    <recommendedName>
        <fullName evidence="10">Small ribosomal subunit biogenesis GTPase RsgA</fullName>
        <ecNumber evidence="10">3.6.1.-</ecNumber>
    </recommendedName>
</protein>
<feature type="domain" description="CP-type G" evidence="12">
    <location>
        <begin position="105"/>
        <end position="291"/>
    </location>
</feature>
<dbReference type="GO" id="GO:0046872">
    <property type="term" value="F:metal ion binding"/>
    <property type="evidence" value="ECO:0007669"/>
    <property type="project" value="UniProtKB-KW"/>
</dbReference>
<evidence type="ECO:0000256" key="10">
    <source>
        <dbReference type="HAMAP-Rule" id="MF_01820"/>
    </source>
</evidence>
<dbReference type="PANTHER" id="PTHR32120">
    <property type="entry name" value="SMALL RIBOSOMAL SUBUNIT BIOGENESIS GTPASE RSGA"/>
    <property type="match status" value="1"/>
</dbReference>
<feature type="domain" description="EngC GTPase" evidence="11">
    <location>
        <begin position="113"/>
        <end position="261"/>
    </location>
</feature>
<name>A0A1F6EWQ0_9BACT</name>
<keyword evidence="4 10" id="KW-0699">rRNA-binding</keyword>
<keyword evidence="9 10" id="KW-0342">GTP-binding</keyword>
<keyword evidence="3 10" id="KW-0479">Metal-binding</keyword>
<evidence type="ECO:0000256" key="4">
    <source>
        <dbReference type="ARBA" id="ARBA00022730"/>
    </source>
</evidence>
<dbReference type="GO" id="GO:0019843">
    <property type="term" value="F:rRNA binding"/>
    <property type="evidence" value="ECO:0007669"/>
    <property type="project" value="UniProtKB-KW"/>
</dbReference>
<dbReference type="EMBL" id="MFMC01000001">
    <property type="protein sequence ID" value="OGG77972.1"/>
    <property type="molecule type" value="Genomic_DNA"/>
</dbReference>
<dbReference type="Gene3D" id="3.40.50.300">
    <property type="entry name" value="P-loop containing nucleotide triphosphate hydrolases"/>
    <property type="match status" value="1"/>
</dbReference>
<proteinExistence type="inferred from homology"/>
<dbReference type="EC" id="3.6.1.-" evidence="10"/>
<reference evidence="13 14" key="1">
    <citation type="journal article" date="2016" name="Nat. Commun.">
        <title>Thousands of microbial genomes shed light on interconnected biogeochemical processes in an aquifer system.</title>
        <authorList>
            <person name="Anantharaman K."/>
            <person name="Brown C.T."/>
            <person name="Hug L.A."/>
            <person name="Sharon I."/>
            <person name="Castelle C.J."/>
            <person name="Probst A.J."/>
            <person name="Thomas B.C."/>
            <person name="Singh A."/>
            <person name="Wilkins M.J."/>
            <person name="Karaoz U."/>
            <person name="Brodie E.L."/>
            <person name="Williams K.H."/>
            <person name="Hubbard S.S."/>
            <person name="Banfield J.F."/>
        </authorList>
    </citation>
    <scope>NUCLEOTIDE SEQUENCE [LARGE SCALE GENOMIC DNA]</scope>
</reference>
<dbReference type="AlphaFoldDB" id="A0A1F6EWQ0"/>
<keyword evidence="8 10" id="KW-0694">RNA-binding</keyword>
<comment type="cofactor">
    <cofactor evidence="10">
        <name>Zn(2+)</name>
        <dbReference type="ChEBI" id="CHEBI:29105"/>
    </cofactor>
    <text evidence="10">Binds 1 zinc ion per subunit.</text>
</comment>
<dbReference type="STRING" id="1798515.A3B35_02790"/>
<feature type="binding site" evidence="10">
    <location>
        <position position="327"/>
    </location>
    <ligand>
        <name>Zn(2+)</name>
        <dbReference type="ChEBI" id="CHEBI:29105"/>
    </ligand>
</feature>
<feature type="binding site" evidence="10">
    <location>
        <begin position="152"/>
        <end position="155"/>
    </location>
    <ligand>
        <name>GTP</name>
        <dbReference type="ChEBI" id="CHEBI:37565"/>
    </ligand>
</feature>
<evidence type="ECO:0000259" key="12">
    <source>
        <dbReference type="PROSITE" id="PS51721"/>
    </source>
</evidence>
<dbReference type="GO" id="GO:0005525">
    <property type="term" value="F:GTP binding"/>
    <property type="evidence" value="ECO:0007669"/>
    <property type="project" value="UniProtKB-UniRule"/>
</dbReference>
<dbReference type="Pfam" id="PF03193">
    <property type="entry name" value="RsgA_GTPase"/>
    <property type="match status" value="1"/>
</dbReference>
<dbReference type="Gene3D" id="1.10.40.50">
    <property type="entry name" value="Probable gtpase engc, domain 3"/>
    <property type="match status" value="1"/>
</dbReference>
<evidence type="ECO:0000256" key="5">
    <source>
        <dbReference type="ARBA" id="ARBA00022741"/>
    </source>
</evidence>
<organism evidence="13 14">
    <name type="scientific">Candidatus Kaiserbacteria bacterium RIFCSPLOWO2_01_FULL_54_24</name>
    <dbReference type="NCBI Taxonomy" id="1798515"/>
    <lineage>
        <taxon>Bacteria</taxon>
        <taxon>Candidatus Kaiseribacteriota</taxon>
    </lineage>
</organism>
<dbReference type="GO" id="GO:0005737">
    <property type="term" value="C:cytoplasm"/>
    <property type="evidence" value="ECO:0007669"/>
    <property type="project" value="UniProtKB-SubCell"/>
</dbReference>
<evidence type="ECO:0000256" key="2">
    <source>
        <dbReference type="ARBA" id="ARBA00022517"/>
    </source>
</evidence>
<keyword evidence="6 10" id="KW-0378">Hydrolase</keyword>
<comment type="subcellular location">
    <subcellularLocation>
        <location evidence="10">Cytoplasm</location>
    </subcellularLocation>
</comment>
<evidence type="ECO:0000256" key="1">
    <source>
        <dbReference type="ARBA" id="ARBA00022490"/>
    </source>
</evidence>
<keyword evidence="1 10" id="KW-0963">Cytoplasm</keyword>
<dbReference type="CDD" id="cd01854">
    <property type="entry name" value="YjeQ_EngC"/>
    <property type="match status" value="1"/>
</dbReference>
<comment type="caution">
    <text evidence="13">The sequence shown here is derived from an EMBL/GenBank/DDBJ whole genome shotgun (WGS) entry which is preliminary data.</text>
</comment>
<evidence type="ECO:0000256" key="9">
    <source>
        <dbReference type="ARBA" id="ARBA00023134"/>
    </source>
</evidence>
<comment type="function">
    <text evidence="10">One of several proteins that assist in the late maturation steps of the functional core of the 30S ribosomal subunit. Helps release RbfA from mature subunits. May play a role in the assembly of ribosomal proteins into the subunit. Circularly permuted GTPase that catalyzes slow GTP hydrolysis, GTPase activity is stimulated by the 30S ribosomal subunit.</text>
</comment>
<keyword evidence="7 10" id="KW-0862">Zinc</keyword>
<feature type="binding site" evidence="10">
    <location>
        <position position="319"/>
    </location>
    <ligand>
        <name>Zn(2+)</name>
        <dbReference type="ChEBI" id="CHEBI:29105"/>
    </ligand>
</feature>
<dbReference type="InterPro" id="IPR010914">
    <property type="entry name" value="RsgA_GTPase_dom"/>
</dbReference>
<dbReference type="InterPro" id="IPR030378">
    <property type="entry name" value="G_CP_dom"/>
</dbReference>
<keyword evidence="5 10" id="KW-0547">Nucleotide-binding</keyword>
<evidence type="ECO:0000256" key="3">
    <source>
        <dbReference type="ARBA" id="ARBA00022723"/>
    </source>
</evidence>
<feature type="binding site" evidence="10">
    <location>
        <position position="321"/>
    </location>
    <ligand>
        <name>Zn(2+)</name>
        <dbReference type="ChEBI" id="CHEBI:29105"/>
    </ligand>
</feature>
<comment type="subunit">
    <text evidence="10">Monomer. Associates with 30S ribosomal subunit, binds 16S rRNA.</text>
</comment>
<dbReference type="Proteomes" id="UP000177215">
    <property type="component" value="Unassembled WGS sequence"/>
</dbReference>
<dbReference type="PROSITE" id="PS51721">
    <property type="entry name" value="G_CP"/>
    <property type="match status" value="1"/>
</dbReference>
<gene>
    <name evidence="10" type="primary">rsgA</name>
    <name evidence="13" type="ORF">A3B35_02790</name>
</gene>